<evidence type="ECO:0000313" key="5">
    <source>
        <dbReference type="Proteomes" id="UP000295110"/>
    </source>
</evidence>
<dbReference type="PROSITE" id="PS51459">
    <property type="entry name" value="FIDO"/>
    <property type="match status" value="1"/>
</dbReference>
<dbReference type="Gene3D" id="1.10.10.10">
    <property type="entry name" value="Winged helix-like DNA-binding domain superfamily/Winged helix DNA-binding domain"/>
    <property type="match status" value="1"/>
</dbReference>
<dbReference type="InterPro" id="IPR036388">
    <property type="entry name" value="WH-like_DNA-bd_sf"/>
</dbReference>
<dbReference type="Gene3D" id="1.10.3290.10">
    <property type="entry name" value="Fido-like domain"/>
    <property type="match status" value="1"/>
</dbReference>
<feature type="binding site" evidence="2">
    <location>
        <begin position="265"/>
        <end position="266"/>
    </location>
    <ligand>
        <name>ATP</name>
        <dbReference type="ChEBI" id="CHEBI:30616"/>
    </ligand>
</feature>
<evidence type="ECO:0000256" key="1">
    <source>
        <dbReference type="PIRSR" id="PIRSR640198-1"/>
    </source>
</evidence>
<dbReference type="Proteomes" id="UP000295110">
    <property type="component" value="Unassembled WGS sequence"/>
</dbReference>
<keyword evidence="5" id="KW-1185">Reference proteome</keyword>
<dbReference type="InterPro" id="IPR040782">
    <property type="entry name" value="KfrB"/>
</dbReference>
<dbReference type="Pfam" id="PF02661">
    <property type="entry name" value="Fic"/>
    <property type="match status" value="1"/>
</dbReference>
<dbReference type="EMBL" id="SMBU01000057">
    <property type="protein sequence ID" value="TCU83625.1"/>
    <property type="molecule type" value="Genomic_DNA"/>
</dbReference>
<dbReference type="GO" id="GO:0005524">
    <property type="term" value="F:ATP binding"/>
    <property type="evidence" value="ECO:0007669"/>
    <property type="project" value="UniProtKB-KW"/>
</dbReference>
<keyword evidence="2" id="KW-0067">ATP-binding</keyword>
<evidence type="ECO:0000256" key="2">
    <source>
        <dbReference type="PIRSR" id="PIRSR640198-2"/>
    </source>
</evidence>
<dbReference type="Pfam" id="PF13776">
    <property type="entry name" value="DUF4172"/>
    <property type="match status" value="1"/>
</dbReference>
<dbReference type="InterPro" id="IPR040198">
    <property type="entry name" value="Fido_containing"/>
</dbReference>
<gene>
    <name evidence="4" type="ORF">EV671_10571</name>
</gene>
<dbReference type="SUPFAM" id="SSF46785">
    <property type="entry name" value="Winged helix' DNA-binding domain"/>
    <property type="match status" value="1"/>
</dbReference>
<dbReference type="PANTHER" id="PTHR13504:SF33">
    <property type="entry name" value="FIC FAMILY PROTEIN"/>
    <property type="match status" value="1"/>
</dbReference>
<dbReference type="SUPFAM" id="SSF140931">
    <property type="entry name" value="Fic-like"/>
    <property type="match status" value="1"/>
</dbReference>
<sequence length="503" mass="54869">MMWLMTNSSPWIWRRPNWPHLTYSAGDAAADLAETYRMHGVLEGKAAAIGLGATSQVALDAMADEVMATAAIEGEQLSADVVRSSVMRRLGLAASGPTNRHVDGLVDVINDATTAIDQALDEDRLCRWQSALFPGGTSGIQRIAVGRYRDHDDPMQIVSGLPGQEVVHYVAPASKDVPTQMAHFLQWFADSKPARNGAPASKDKTLDGLARAAIAHVWFESIHPFEDGNGRIGRAIVDMALGQHFRQPVRLYSLSRQLKTARSGYYDALNQAQRGDTDVTQWVRWFAGQCTAACIVASQVIDQAIEKKRFWDQDRAADLNNRHRKVLQRLLDAGDGGFEGGLNAEKFIKMTGVSKATATRDLGDLVDRGLLRKQGEGKAVRYYVDVPGWSHGLPSAPAPEVADSPELLVDDGTRSDAGMRRALEALGFIDIEYSGTRDHQYFGPVKAISASHVGQGLGRGKAVIHDLRTLSAVPRVGANLEVHFRSGRGTVIEVGPHERDLQR</sequence>
<dbReference type="Pfam" id="PF18790">
    <property type="entry name" value="KfrB"/>
    <property type="match status" value="1"/>
</dbReference>
<dbReference type="PANTHER" id="PTHR13504">
    <property type="entry name" value="FIDO DOMAIN-CONTAINING PROTEIN DDB_G0283145"/>
    <property type="match status" value="1"/>
</dbReference>
<dbReference type="InterPro" id="IPR036597">
    <property type="entry name" value="Fido-like_dom_sf"/>
</dbReference>
<reference evidence="4 5" key="1">
    <citation type="submission" date="2019-03" db="EMBL/GenBank/DDBJ databases">
        <title>Genomic Encyclopedia of Type Strains, Phase IV (KMG-IV): sequencing the most valuable type-strain genomes for metagenomic binning, comparative biology and taxonomic classification.</title>
        <authorList>
            <person name="Goeker M."/>
        </authorList>
    </citation>
    <scope>NUCLEOTIDE SEQUENCE [LARGE SCALE GENOMIC DNA]</scope>
    <source>
        <strain evidence="4 5">DSM 654</strain>
    </source>
</reference>
<dbReference type="InterPro" id="IPR003812">
    <property type="entry name" value="Fido"/>
</dbReference>
<evidence type="ECO:0000313" key="4">
    <source>
        <dbReference type="EMBL" id="TCU83625.1"/>
    </source>
</evidence>
<dbReference type="InterPro" id="IPR025230">
    <property type="entry name" value="DUF4172"/>
</dbReference>
<proteinExistence type="predicted"/>
<evidence type="ECO:0000259" key="3">
    <source>
        <dbReference type="PROSITE" id="PS51459"/>
    </source>
</evidence>
<dbReference type="AlphaFoldDB" id="A0A4V2VNK2"/>
<accession>A0A4V2VNK2</accession>
<feature type="binding site" evidence="2">
    <location>
        <begin position="227"/>
        <end position="234"/>
    </location>
    <ligand>
        <name>ATP</name>
        <dbReference type="ChEBI" id="CHEBI:30616"/>
    </ligand>
</feature>
<comment type="caution">
    <text evidence="4">The sequence shown here is derived from an EMBL/GenBank/DDBJ whole genome shotgun (WGS) entry which is preliminary data.</text>
</comment>
<protein>
    <submittedName>
        <fullName evidence="4">Fic family protein</fullName>
    </submittedName>
</protein>
<keyword evidence="2" id="KW-0547">Nucleotide-binding</keyword>
<feature type="active site" evidence="1">
    <location>
        <position position="223"/>
    </location>
</feature>
<dbReference type="InterPro" id="IPR036390">
    <property type="entry name" value="WH_DNA-bd_sf"/>
</dbReference>
<organism evidence="4 5">
    <name type="scientific">Roseateles saccharophilus</name>
    <name type="common">Pseudomonas saccharophila</name>
    <dbReference type="NCBI Taxonomy" id="304"/>
    <lineage>
        <taxon>Bacteria</taxon>
        <taxon>Pseudomonadati</taxon>
        <taxon>Pseudomonadota</taxon>
        <taxon>Betaproteobacteria</taxon>
        <taxon>Burkholderiales</taxon>
        <taxon>Sphaerotilaceae</taxon>
        <taxon>Roseateles</taxon>
    </lineage>
</organism>
<feature type="domain" description="Fido" evidence="3">
    <location>
        <begin position="120"/>
        <end position="288"/>
    </location>
</feature>
<name>A0A4V2VNK2_ROSSA</name>